<keyword evidence="5 9" id="KW-0540">Nuclease</keyword>
<dbReference type="InterPro" id="IPR036389">
    <property type="entry name" value="RNase_III_sf"/>
</dbReference>
<comment type="subunit">
    <text evidence="9">Homodimer.</text>
</comment>
<gene>
    <name evidence="9" type="primary">rnc</name>
    <name evidence="12" type="ORF">A3B13_00225</name>
</gene>
<evidence type="ECO:0000259" key="11">
    <source>
        <dbReference type="PROSITE" id="PS50142"/>
    </source>
</evidence>
<keyword evidence="3 9" id="KW-0698">rRNA processing</keyword>
<evidence type="ECO:0000256" key="7">
    <source>
        <dbReference type="ARBA" id="ARBA00022801"/>
    </source>
</evidence>
<comment type="cofactor">
    <cofactor evidence="9">
        <name>Mg(2+)</name>
        <dbReference type="ChEBI" id="CHEBI:18420"/>
    </cofactor>
</comment>
<name>A0A1G2CIB7_9BACT</name>
<dbReference type="EMBL" id="MHKZ01000006">
    <property type="protein sequence ID" value="OGZ01136.1"/>
    <property type="molecule type" value="Genomic_DNA"/>
</dbReference>
<keyword evidence="7 9" id="KW-0378">Hydrolase</keyword>
<protein>
    <recommendedName>
        <fullName evidence="9">Ribonuclease 3</fullName>
        <ecNumber evidence="9">3.1.26.3</ecNumber>
    </recommendedName>
    <alternativeName>
        <fullName evidence="9">Ribonuclease III</fullName>
        <shortName evidence="9">RNase III</shortName>
    </alternativeName>
</protein>
<evidence type="ECO:0000256" key="1">
    <source>
        <dbReference type="ARBA" id="ARBA00000109"/>
    </source>
</evidence>
<dbReference type="Pfam" id="PF14622">
    <property type="entry name" value="Ribonucleas_3_3"/>
    <property type="match status" value="1"/>
</dbReference>
<dbReference type="NCBIfam" id="TIGR02191">
    <property type="entry name" value="RNaseIII"/>
    <property type="match status" value="1"/>
</dbReference>
<feature type="binding site" evidence="9">
    <location>
        <position position="119"/>
    </location>
    <ligand>
        <name>Mg(2+)</name>
        <dbReference type="ChEBI" id="CHEBI:18420"/>
    </ligand>
</feature>
<keyword evidence="8 9" id="KW-0694">RNA-binding</keyword>
<comment type="function">
    <text evidence="9">Digests double-stranded RNA. Involved in the processing of primary rRNA transcript to yield the immediate precursors to the large and small rRNAs (23S and 16S). Processes some mRNAs, and tRNAs when they are encoded in the rRNA operon. Processes pre-crRNA and tracrRNA of type II CRISPR loci if present in the organism.</text>
</comment>
<dbReference type="CDD" id="cd00593">
    <property type="entry name" value="RIBOc"/>
    <property type="match status" value="1"/>
</dbReference>
<dbReference type="GO" id="GO:0006364">
    <property type="term" value="P:rRNA processing"/>
    <property type="evidence" value="ECO:0007669"/>
    <property type="project" value="UniProtKB-UniRule"/>
</dbReference>
<evidence type="ECO:0000256" key="9">
    <source>
        <dbReference type="HAMAP-Rule" id="MF_00104"/>
    </source>
</evidence>
<proteinExistence type="inferred from homology"/>
<dbReference type="GO" id="GO:0006397">
    <property type="term" value="P:mRNA processing"/>
    <property type="evidence" value="ECO:0007669"/>
    <property type="project" value="UniProtKB-UniRule"/>
</dbReference>
<evidence type="ECO:0000313" key="12">
    <source>
        <dbReference type="EMBL" id="OGZ01136.1"/>
    </source>
</evidence>
<dbReference type="Gene3D" id="1.10.1520.10">
    <property type="entry name" value="Ribonuclease III domain"/>
    <property type="match status" value="1"/>
</dbReference>
<dbReference type="SMART" id="SM00535">
    <property type="entry name" value="RIBOc"/>
    <property type="match status" value="1"/>
</dbReference>
<organism evidence="12 13">
    <name type="scientific">Candidatus Liptonbacteria bacterium RIFCSPLOWO2_01_FULL_45_15</name>
    <dbReference type="NCBI Taxonomy" id="1798649"/>
    <lineage>
        <taxon>Bacteria</taxon>
        <taxon>Candidatus Liptoniibacteriota</taxon>
    </lineage>
</organism>
<reference evidence="12 13" key="1">
    <citation type="journal article" date="2016" name="Nat. Commun.">
        <title>Thousands of microbial genomes shed light on interconnected biogeochemical processes in an aquifer system.</title>
        <authorList>
            <person name="Anantharaman K."/>
            <person name="Brown C.T."/>
            <person name="Hug L.A."/>
            <person name="Sharon I."/>
            <person name="Castelle C.J."/>
            <person name="Probst A.J."/>
            <person name="Thomas B.C."/>
            <person name="Singh A."/>
            <person name="Wilkins M.J."/>
            <person name="Karaoz U."/>
            <person name="Brodie E.L."/>
            <person name="Williams K.H."/>
            <person name="Hubbard S.S."/>
            <person name="Banfield J.F."/>
        </authorList>
    </citation>
    <scope>NUCLEOTIDE SEQUENCE [LARGE SCALE GENOMIC DNA]</scope>
</reference>
<dbReference type="GO" id="GO:0008033">
    <property type="term" value="P:tRNA processing"/>
    <property type="evidence" value="ECO:0007669"/>
    <property type="project" value="UniProtKB-KW"/>
</dbReference>
<evidence type="ECO:0000256" key="5">
    <source>
        <dbReference type="ARBA" id="ARBA00022722"/>
    </source>
</evidence>
<dbReference type="InterPro" id="IPR000999">
    <property type="entry name" value="RNase_III_dom"/>
</dbReference>
<dbReference type="HAMAP" id="MF_00104">
    <property type="entry name" value="RNase_III"/>
    <property type="match status" value="1"/>
</dbReference>
<dbReference type="STRING" id="1798649.A3B13_00225"/>
<comment type="subcellular location">
    <subcellularLocation>
        <location evidence="9">Cytoplasm</location>
    </subcellularLocation>
</comment>
<dbReference type="InterPro" id="IPR011907">
    <property type="entry name" value="RNase_III"/>
</dbReference>
<feature type="binding site" evidence="9">
    <location>
        <position position="46"/>
    </location>
    <ligand>
        <name>Mg(2+)</name>
        <dbReference type="ChEBI" id="CHEBI:18420"/>
    </ligand>
</feature>
<dbReference type="Proteomes" id="UP000176287">
    <property type="component" value="Unassembled WGS sequence"/>
</dbReference>
<dbReference type="PROSITE" id="PS50137">
    <property type="entry name" value="DS_RBD"/>
    <property type="match status" value="1"/>
</dbReference>
<feature type="domain" description="DRBM" evidence="10">
    <location>
        <begin position="160"/>
        <end position="229"/>
    </location>
</feature>
<comment type="similarity">
    <text evidence="2">Belongs to the ribonuclease III family.</text>
</comment>
<keyword evidence="9" id="KW-0819">tRNA processing</keyword>
<keyword evidence="9" id="KW-0479">Metal-binding</keyword>
<dbReference type="GO" id="GO:0004525">
    <property type="term" value="F:ribonuclease III activity"/>
    <property type="evidence" value="ECO:0007669"/>
    <property type="project" value="UniProtKB-UniRule"/>
</dbReference>
<feature type="binding site" evidence="9">
    <location>
        <position position="122"/>
    </location>
    <ligand>
        <name>Mg(2+)</name>
        <dbReference type="ChEBI" id="CHEBI:18420"/>
    </ligand>
</feature>
<dbReference type="Pfam" id="PF00035">
    <property type="entry name" value="dsrm"/>
    <property type="match status" value="1"/>
</dbReference>
<evidence type="ECO:0000256" key="8">
    <source>
        <dbReference type="ARBA" id="ARBA00022884"/>
    </source>
</evidence>
<feature type="active site" evidence="9">
    <location>
        <position position="122"/>
    </location>
</feature>
<dbReference type="PROSITE" id="PS00517">
    <property type="entry name" value="RNASE_3_1"/>
    <property type="match status" value="1"/>
</dbReference>
<dbReference type="AlphaFoldDB" id="A0A1G2CIB7"/>
<accession>A0A1G2CIB7</accession>
<keyword evidence="6 9" id="KW-0255">Endonuclease</keyword>
<dbReference type="GO" id="GO:0003725">
    <property type="term" value="F:double-stranded RNA binding"/>
    <property type="evidence" value="ECO:0007669"/>
    <property type="project" value="TreeGrafter"/>
</dbReference>
<evidence type="ECO:0000256" key="4">
    <source>
        <dbReference type="ARBA" id="ARBA00022664"/>
    </source>
</evidence>
<evidence type="ECO:0000259" key="10">
    <source>
        <dbReference type="PROSITE" id="PS50137"/>
    </source>
</evidence>
<dbReference type="GO" id="GO:0046872">
    <property type="term" value="F:metal ion binding"/>
    <property type="evidence" value="ECO:0007669"/>
    <property type="project" value="UniProtKB-KW"/>
</dbReference>
<keyword evidence="9" id="KW-0699">rRNA-binding</keyword>
<dbReference type="Gene3D" id="3.30.160.20">
    <property type="match status" value="1"/>
</dbReference>
<evidence type="ECO:0000256" key="3">
    <source>
        <dbReference type="ARBA" id="ARBA00022552"/>
    </source>
</evidence>
<comment type="catalytic activity">
    <reaction evidence="1 9">
        <text>Endonucleolytic cleavage to 5'-phosphomonoester.</text>
        <dbReference type="EC" id="3.1.26.3"/>
    </reaction>
</comment>
<keyword evidence="9" id="KW-0460">Magnesium</keyword>
<dbReference type="SMART" id="SM00358">
    <property type="entry name" value="DSRM"/>
    <property type="match status" value="1"/>
</dbReference>
<dbReference type="GO" id="GO:0005737">
    <property type="term" value="C:cytoplasm"/>
    <property type="evidence" value="ECO:0007669"/>
    <property type="project" value="UniProtKB-SubCell"/>
</dbReference>
<keyword evidence="4 9" id="KW-0507">mRNA processing</keyword>
<sequence>MNNYDELENIIGYDFKNKNLLTEALTHRSYLNEDTKWHLPHNERLEYLGDAVLELVVTEALFKNYPDAPEGRMTVLRAALVNYQILARIGGEIRLEEFILMSKGERGGSPKAKEVILANAMEALVGSLYLDGGIGAAQKFIDKFILSHLKEVLETGSYRDAKSELQELIQDKIKVTPSYKVLEETGPAHERQFKIGVYFGNDLIAEGEGASKQEGEVEAAKEALKHYKIGL</sequence>
<dbReference type="GO" id="GO:0019843">
    <property type="term" value="F:rRNA binding"/>
    <property type="evidence" value="ECO:0007669"/>
    <property type="project" value="UniProtKB-KW"/>
</dbReference>
<feature type="active site" evidence="9">
    <location>
        <position position="50"/>
    </location>
</feature>
<feature type="domain" description="RNase III" evidence="11">
    <location>
        <begin position="4"/>
        <end position="133"/>
    </location>
</feature>
<comment type="caution">
    <text evidence="12">The sequence shown here is derived from an EMBL/GenBank/DDBJ whole genome shotgun (WGS) entry which is preliminary data.</text>
</comment>
<evidence type="ECO:0000256" key="2">
    <source>
        <dbReference type="ARBA" id="ARBA00010183"/>
    </source>
</evidence>
<dbReference type="FunFam" id="1.10.1520.10:FF:000001">
    <property type="entry name" value="Ribonuclease 3"/>
    <property type="match status" value="1"/>
</dbReference>
<dbReference type="GO" id="GO:0010468">
    <property type="term" value="P:regulation of gene expression"/>
    <property type="evidence" value="ECO:0007669"/>
    <property type="project" value="TreeGrafter"/>
</dbReference>
<dbReference type="PROSITE" id="PS50142">
    <property type="entry name" value="RNASE_3_2"/>
    <property type="match status" value="1"/>
</dbReference>
<keyword evidence="9" id="KW-0963">Cytoplasm</keyword>
<dbReference type="CDD" id="cd10845">
    <property type="entry name" value="DSRM_RNAse_III_family"/>
    <property type="match status" value="1"/>
</dbReference>
<dbReference type="SUPFAM" id="SSF54768">
    <property type="entry name" value="dsRNA-binding domain-like"/>
    <property type="match status" value="1"/>
</dbReference>
<evidence type="ECO:0000313" key="13">
    <source>
        <dbReference type="Proteomes" id="UP000176287"/>
    </source>
</evidence>
<dbReference type="SUPFAM" id="SSF69065">
    <property type="entry name" value="RNase III domain-like"/>
    <property type="match status" value="1"/>
</dbReference>
<dbReference type="PANTHER" id="PTHR11207:SF0">
    <property type="entry name" value="RIBONUCLEASE 3"/>
    <property type="match status" value="1"/>
</dbReference>
<dbReference type="InterPro" id="IPR014720">
    <property type="entry name" value="dsRBD_dom"/>
</dbReference>
<dbReference type="EC" id="3.1.26.3" evidence="9"/>
<dbReference type="PANTHER" id="PTHR11207">
    <property type="entry name" value="RIBONUCLEASE III"/>
    <property type="match status" value="1"/>
</dbReference>
<evidence type="ECO:0000256" key="6">
    <source>
        <dbReference type="ARBA" id="ARBA00022759"/>
    </source>
</evidence>